<sequence length="241" mass="28390">MSMSTADRAYERFIHEVDSYEALIPEMNEMTLNAGHEFSRKQSLIQQQAEDNKLKLNELISQEVKLKDELQLLKEREKETRYRLEEKLLSLEQQKQVFESLASKKQELANVKDELESRILQLSASIKENMQLLNRSSDYIMVQIEKSLKELAKYEAYMGLRIKVEDPTTMSFRFFNLDPNDYDREFALDLDISGNEYKIANTNPRLADQAVIKLERELNESKQLARFLKQARNVFKDFVAY</sequence>
<dbReference type="PANTHER" id="PTHR14281">
    <property type="entry name" value="KINETOCHORE PROTEIN SPC25-RELATED"/>
    <property type="match status" value="1"/>
</dbReference>
<dbReference type="OrthoDB" id="4056921at2759"/>
<keyword evidence="11" id="KW-0539">Nucleus</keyword>
<name>A0A367Y2V2_9ASCO</name>
<keyword evidence="8 12" id="KW-0175">Coiled coil</keyword>
<evidence type="ECO:0000256" key="8">
    <source>
        <dbReference type="ARBA" id="ARBA00023054"/>
    </source>
</evidence>
<dbReference type="PANTHER" id="PTHR14281:SF0">
    <property type="entry name" value="KINETOCHORE PROTEIN SPC25"/>
    <property type="match status" value="1"/>
</dbReference>
<dbReference type="Proteomes" id="UP000253472">
    <property type="component" value="Unassembled WGS sequence"/>
</dbReference>
<comment type="caution">
    <text evidence="14">The sequence shown here is derived from an EMBL/GenBank/DDBJ whole genome shotgun (WGS) entry which is preliminary data.</text>
</comment>
<keyword evidence="10 11" id="KW-0137">Centromere</keyword>
<evidence type="ECO:0000256" key="1">
    <source>
        <dbReference type="ARBA" id="ARBA00002772"/>
    </source>
</evidence>
<dbReference type="CDD" id="cd23784">
    <property type="entry name" value="RWD_Spc25"/>
    <property type="match status" value="1"/>
</dbReference>
<reference evidence="14 15" key="1">
    <citation type="submission" date="2018-06" db="EMBL/GenBank/DDBJ databases">
        <title>Whole genome sequencing of Candida tropicalis (genome annotated by CSBL at Korea University).</title>
        <authorList>
            <person name="Ahn J."/>
        </authorList>
    </citation>
    <scope>NUCLEOTIDE SEQUENCE [LARGE SCALE GENOMIC DNA]</scope>
    <source>
        <strain evidence="14 15">ATCC 20962</strain>
    </source>
</reference>
<organism evidence="14 15">
    <name type="scientific">Candida viswanathii</name>
    <dbReference type="NCBI Taxonomy" id="5486"/>
    <lineage>
        <taxon>Eukaryota</taxon>
        <taxon>Fungi</taxon>
        <taxon>Dikarya</taxon>
        <taxon>Ascomycota</taxon>
        <taxon>Saccharomycotina</taxon>
        <taxon>Pichiomycetes</taxon>
        <taxon>Debaryomycetaceae</taxon>
        <taxon>Candida/Lodderomyces clade</taxon>
        <taxon>Candida</taxon>
    </lineage>
</organism>
<dbReference type="EMBL" id="QLNQ01000027">
    <property type="protein sequence ID" value="RCK59371.1"/>
    <property type="molecule type" value="Genomic_DNA"/>
</dbReference>
<evidence type="ECO:0000256" key="11">
    <source>
        <dbReference type="RuleBase" id="RU367150"/>
    </source>
</evidence>
<proteinExistence type="inferred from homology"/>
<evidence type="ECO:0000259" key="13">
    <source>
        <dbReference type="Pfam" id="PF08234"/>
    </source>
</evidence>
<dbReference type="InterPro" id="IPR045143">
    <property type="entry name" value="Spc25"/>
</dbReference>
<comment type="subunit">
    <text evidence="3">Component of the NDC80 complex, which consists of NDC80, NUF2, SPC24 and SPC25.</text>
</comment>
<comment type="subcellular location">
    <subcellularLocation>
        <location evidence="11">Nucleus</location>
    </subcellularLocation>
    <subcellularLocation>
        <location evidence="11">Chromosome</location>
        <location evidence="11">Centromere</location>
        <location evidence="11">Kinetochore</location>
    </subcellularLocation>
</comment>
<comment type="similarity">
    <text evidence="2 11">Belongs to the SPC25 family.</text>
</comment>
<keyword evidence="5 11" id="KW-0132">Cell division</keyword>
<keyword evidence="15" id="KW-1185">Reference proteome</keyword>
<feature type="coiled-coil region" evidence="12">
    <location>
        <begin position="56"/>
        <end position="125"/>
    </location>
</feature>
<dbReference type="AlphaFoldDB" id="A0A367Y2V2"/>
<gene>
    <name evidence="14" type="primary">SPC25_0</name>
    <name evidence="14" type="ORF">Cantr_07564</name>
</gene>
<evidence type="ECO:0000256" key="12">
    <source>
        <dbReference type="SAM" id="Coils"/>
    </source>
</evidence>
<evidence type="ECO:0000256" key="2">
    <source>
        <dbReference type="ARBA" id="ARBA00006379"/>
    </source>
</evidence>
<evidence type="ECO:0000256" key="4">
    <source>
        <dbReference type="ARBA" id="ARBA00022454"/>
    </source>
</evidence>
<dbReference type="GO" id="GO:0051301">
    <property type="term" value="P:cell division"/>
    <property type="evidence" value="ECO:0007669"/>
    <property type="project" value="UniProtKB-UniRule"/>
</dbReference>
<feature type="domain" description="Chromosome segregation protein Spc25 C-terminal" evidence="13">
    <location>
        <begin position="166"/>
        <end position="236"/>
    </location>
</feature>
<evidence type="ECO:0000256" key="7">
    <source>
        <dbReference type="ARBA" id="ARBA00022838"/>
    </source>
</evidence>
<dbReference type="Gene3D" id="3.30.457.50">
    <property type="entry name" value="Chromosome segregation protein Spc25"/>
    <property type="match status" value="1"/>
</dbReference>
<keyword evidence="7 11" id="KW-0995">Kinetochore</keyword>
<dbReference type="InterPro" id="IPR013255">
    <property type="entry name" value="Spc25_C"/>
</dbReference>
<dbReference type="Pfam" id="PF08234">
    <property type="entry name" value="Spindle_Spc25"/>
    <property type="match status" value="1"/>
</dbReference>
<keyword evidence="4 11" id="KW-0158">Chromosome</keyword>
<evidence type="ECO:0000256" key="3">
    <source>
        <dbReference type="ARBA" id="ARBA00011562"/>
    </source>
</evidence>
<evidence type="ECO:0000313" key="14">
    <source>
        <dbReference type="EMBL" id="RCK59371.1"/>
    </source>
</evidence>
<dbReference type="STRING" id="5486.A0A367Y2V2"/>
<evidence type="ECO:0000256" key="9">
    <source>
        <dbReference type="ARBA" id="ARBA00023306"/>
    </source>
</evidence>
<protein>
    <recommendedName>
        <fullName evidence="11">Kinetochore protein SPC25</fullName>
    </recommendedName>
</protein>
<keyword evidence="9 11" id="KW-0131">Cell cycle</keyword>
<evidence type="ECO:0000256" key="5">
    <source>
        <dbReference type="ARBA" id="ARBA00022618"/>
    </source>
</evidence>
<evidence type="ECO:0000256" key="6">
    <source>
        <dbReference type="ARBA" id="ARBA00022776"/>
    </source>
</evidence>
<dbReference type="GO" id="GO:0007059">
    <property type="term" value="P:chromosome segregation"/>
    <property type="evidence" value="ECO:0007669"/>
    <property type="project" value="InterPro"/>
</dbReference>
<keyword evidence="6 11" id="KW-0498">Mitosis</keyword>
<evidence type="ECO:0000313" key="15">
    <source>
        <dbReference type="Proteomes" id="UP000253472"/>
    </source>
</evidence>
<dbReference type="GO" id="GO:0005634">
    <property type="term" value="C:nucleus"/>
    <property type="evidence" value="ECO:0007669"/>
    <property type="project" value="UniProtKB-SubCell"/>
</dbReference>
<dbReference type="GO" id="GO:0031262">
    <property type="term" value="C:Ndc80 complex"/>
    <property type="evidence" value="ECO:0007669"/>
    <property type="project" value="InterPro"/>
</dbReference>
<comment type="function">
    <text evidence="1 11">Acts as a component of the essential kinetochore-associated NDC80 complex, which is required for chromosome segregation and spindle checkpoint activity.</text>
</comment>
<evidence type="ECO:0000256" key="10">
    <source>
        <dbReference type="ARBA" id="ARBA00023328"/>
    </source>
</evidence>
<accession>A0A367Y2V2</accession>